<sequence length="724" mass="79454">MAADPLAPRRGSAPRGVSLMCSTLCTKLIRTKSLGLDALSTPLKRCLSTLELTLMSIGAMIGAGLYVLTGTVAHEMCGPAVMVSFLIAGVASLFSALSYAEFGARIPRAGSAYVYTYVTVGELFAFVVGWDLVLEYMIGAASVARAWSGYIDYLVDNRISNWTDQHLLITDLRPFADKPDLIAFGVVLVIMLLVIIGAKESSTMNSVLTVINLVVVVFIIISGLTMADLHNWIDYGGFMPGKHPRNNCFSNYFYFISIPGAASAFFGFVGFDVVGNLAEEARDPARGIPVAICVSVFLTIVAYVGVSAVLTLMVPWTEINPRSALASAFRLRGWNWAGSIVALGAMCAMTASLLASLFALPRSVYALASDGLFYHPFSKVSGRTHVPWLATLVFGFLTALIALLFNIQSLVEFLSIGTLLAYTIVAASVIVTRYQSHFPHEMAGLDLIPPWFEQGEEELSKETLRRRRDEPGVLKHAYSFVPLLRGAEPGQAVSTAVLIMAIFEVGLAMLVMYGFNATTYRQIWAGVGVVAFTVGLVLTLVVISLHKQNRNIMTFKVPFVPVLPAISMFLNICLMVSLRSITWIRFAVWMVVGLLVYFSYGVRNSRASLPGSDQLSDYVIMPKRKESVRKTELVRVMRRRDSKNAEKENEETEKLIQAEDWEIRDFREKSRDPPVTEVTSLVVDTEDDSETDDGKKTPSSDDNLTDTKEKGGSKGEDTKEKKET</sequence>
<keyword evidence="2" id="KW-0813">Transport</keyword>
<dbReference type="FunFam" id="1.20.1740.10:FF:000010">
    <property type="entry name" value="probable cationic amino acid transporter"/>
    <property type="match status" value="1"/>
</dbReference>
<feature type="transmembrane region" description="Helical" evidence="8">
    <location>
        <begin position="523"/>
        <end position="545"/>
    </location>
</feature>
<feature type="transmembrane region" description="Helical" evidence="8">
    <location>
        <begin position="336"/>
        <end position="360"/>
    </location>
</feature>
<feature type="region of interest" description="Disordered" evidence="7">
    <location>
        <begin position="666"/>
        <end position="724"/>
    </location>
</feature>
<feature type="transmembrane region" description="Helical" evidence="8">
    <location>
        <begin position="253"/>
        <end position="278"/>
    </location>
</feature>
<dbReference type="GO" id="GO:0005886">
    <property type="term" value="C:plasma membrane"/>
    <property type="evidence" value="ECO:0007669"/>
    <property type="project" value="TreeGrafter"/>
</dbReference>
<feature type="transmembrane region" description="Helical" evidence="8">
    <location>
        <begin position="210"/>
        <end position="233"/>
    </location>
</feature>
<keyword evidence="6" id="KW-0175">Coiled coil</keyword>
<feature type="transmembrane region" description="Helical" evidence="8">
    <location>
        <begin position="413"/>
        <end position="432"/>
    </location>
</feature>
<feature type="transmembrane region" description="Helical" evidence="8">
    <location>
        <begin position="583"/>
        <end position="602"/>
    </location>
</feature>
<keyword evidence="5 8" id="KW-0472">Membrane</keyword>
<dbReference type="Pfam" id="PF13520">
    <property type="entry name" value="AA_permease_2"/>
    <property type="match status" value="1"/>
</dbReference>
<dbReference type="AlphaFoldDB" id="A0A8J9VH80"/>
<evidence type="ECO:0000259" key="9">
    <source>
        <dbReference type="Pfam" id="PF13906"/>
    </source>
</evidence>
<evidence type="ECO:0000256" key="3">
    <source>
        <dbReference type="ARBA" id="ARBA00022692"/>
    </source>
</evidence>
<dbReference type="InterPro" id="IPR029485">
    <property type="entry name" value="CAT_C"/>
</dbReference>
<proteinExistence type="predicted"/>
<dbReference type="InterPro" id="IPR002293">
    <property type="entry name" value="AA/rel_permease1"/>
</dbReference>
<protein>
    <submittedName>
        <fullName evidence="10">SLC7A4 protein</fullName>
    </submittedName>
</protein>
<feature type="domain" description="Cationic amino acid transporter C-terminal" evidence="9">
    <location>
        <begin position="555"/>
        <end position="605"/>
    </location>
</feature>
<evidence type="ECO:0000256" key="8">
    <source>
        <dbReference type="SAM" id="Phobius"/>
    </source>
</evidence>
<name>A0A8J9VH80_BRALA</name>
<keyword evidence="4 8" id="KW-1133">Transmembrane helix</keyword>
<evidence type="ECO:0000256" key="5">
    <source>
        <dbReference type="ARBA" id="ARBA00023136"/>
    </source>
</evidence>
<evidence type="ECO:0000256" key="1">
    <source>
        <dbReference type="ARBA" id="ARBA00004141"/>
    </source>
</evidence>
<reference evidence="10" key="1">
    <citation type="submission" date="2022-01" db="EMBL/GenBank/DDBJ databases">
        <authorList>
            <person name="Braso-Vives M."/>
        </authorList>
    </citation>
    <scope>NUCLEOTIDE SEQUENCE</scope>
</reference>
<accession>A0A8J9VH80</accession>
<keyword evidence="11" id="KW-1185">Reference proteome</keyword>
<feature type="transmembrane region" description="Helical" evidence="8">
    <location>
        <begin position="557"/>
        <end position="577"/>
    </location>
</feature>
<evidence type="ECO:0000313" key="10">
    <source>
        <dbReference type="EMBL" id="CAH1239848.1"/>
    </source>
</evidence>
<dbReference type="Pfam" id="PF13906">
    <property type="entry name" value="AA_permease_C"/>
    <property type="match status" value="1"/>
</dbReference>
<feature type="compositionally biased region" description="Basic and acidic residues" evidence="7">
    <location>
        <begin position="692"/>
        <end position="724"/>
    </location>
</feature>
<dbReference type="GO" id="GO:0015171">
    <property type="term" value="F:amino acid transmembrane transporter activity"/>
    <property type="evidence" value="ECO:0007669"/>
    <property type="project" value="TreeGrafter"/>
</dbReference>
<dbReference type="PANTHER" id="PTHR43243:SF4">
    <property type="entry name" value="CATIONIC AMINO ACID TRANSPORTER 4"/>
    <property type="match status" value="1"/>
</dbReference>
<evidence type="ECO:0000313" key="11">
    <source>
        <dbReference type="Proteomes" id="UP000838412"/>
    </source>
</evidence>
<dbReference type="EMBL" id="OV696696">
    <property type="protein sequence ID" value="CAH1239848.1"/>
    <property type="molecule type" value="Genomic_DNA"/>
</dbReference>
<evidence type="ECO:0000256" key="7">
    <source>
        <dbReference type="SAM" id="MobiDB-lite"/>
    </source>
</evidence>
<feature type="transmembrane region" description="Helical" evidence="8">
    <location>
        <begin position="492"/>
        <end position="511"/>
    </location>
</feature>
<evidence type="ECO:0000256" key="4">
    <source>
        <dbReference type="ARBA" id="ARBA00022989"/>
    </source>
</evidence>
<dbReference type="OrthoDB" id="3900342at2759"/>
<feature type="transmembrane region" description="Helical" evidence="8">
    <location>
        <begin position="290"/>
        <end position="316"/>
    </location>
</feature>
<keyword evidence="3 8" id="KW-0812">Transmembrane</keyword>
<gene>
    <name evidence="10" type="primary">SLC7A4</name>
    <name evidence="10" type="ORF">BLAG_LOCUS4015</name>
</gene>
<dbReference type="Gene3D" id="1.20.1740.10">
    <property type="entry name" value="Amino acid/polyamine transporter I"/>
    <property type="match status" value="2"/>
</dbReference>
<feature type="transmembrane region" description="Helical" evidence="8">
    <location>
        <begin position="80"/>
        <end position="100"/>
    </location>
</feature>
<evidence type="ECO:0000256" key="6">
    <source>
        <dbReference type="SAM" id="Coils"/>
    </source>
</evidence>
<organism evidence="10 11">
    <name type="scientific">Branchiostoma lanceolatum</name>
    <name type="common">Common lancelet</name>
    <name type="synonym">Amphioxus lanceolatum</name>
    <dbReference type="NCBI Taxonomy" id="7740"/>
    <lineage>
        <taxon>Eukaryota</taxon>
        <taxon>Metazoa</taxon>
        <taxon>Chordata</taxon>
        <taxon>Cephalochordata</taxon>
        <taxon>Leptocardii</taxon>
        <taxon>Amphioxiformes</taxon>
        <taxon>Branchiostomatidae</taxon>
        <taxon>Branchiostoma</taxon>
    </lineage>
</organism>
<feature type="coiled-coil region" evidence="6">
    <location>
        <begin position="633"/>
        <end position="662"/>
    </location>
</feature>
<feature type="transmembrane region" description="Helical" evidence="8">
    <location>
        <begin position="181"/>
        <end position="198"/>
    </location>
</feature>
<dbReference type="Proteomes" id="UP000838412">
    <property type="component" value="Chromosome 11"/>
</dbReference>
<feature type="transmembrane region" description="Helical" evidence="8">
    <location>
        <begin position="386"/>
        <end position="407"/>
    </location>
</feature>
<comment type="subcellular location">
    <subcellularLocation>
        <location evidence="1">Membrane</location>
        <topology evidence="1">Multi-pass membrane protein</topology>
    </subcellularLocation>
</comment>
<dbReference type="PANTHER" id="PTHR43243">
    <property type="entry name" value="INNER MEMBRANE TRANSPORTER YGJI-RELATED"/>
    <property type="match status" value="1"/>
</dbReference>
<feature type="transmembrane region" description="Helical" evidence="8">
    <location>
        <begin position="49"/>
        <end position="68"/>
    </location>
</feature>
<feature type="transmembrane region" description="Helical" evidence="8">
    <location>
        <begin position="112"/>
        <end position="130"/>
    </location>
</feature>
<evidence type="ECO:0000256" key="2">
    <source>
        <dbReference type="ARBA" id="ARBA00022448"/>
    </source>
</evidence>